<keyword evidence="4" id="KW-0328">Glycosyltransferase</keyword>
<dbReference type="EC" id="2.4.1.255" evidence="3"/>
<reference evidence="11" key="3">
    <citation type="submission" date="2015-06" db="UniProtKB">
        <authorList>
            <consortium name="EnsemblProtists"/>
        </authorList>
    </citation>
    <scope>IDENTIFICATION</scope>
</reference>
<protein>
    <recommendedName>
        <fullName evidence="3">protein O-GlcNAc transferase</fullName>
        <ecNumber evidence="3">2.4.1.255</ecNumber>
    </recommendedName>
</protein>
<feature type="repeat" description="TPR" evidence="8">
    <location>
        <begin position="148"/>
        <end position="181"/>
    </location>
</feature>
<evidence type="ECO:0000256" key="1">
    <source>
        <dbReference type="ARBA" id="ARBA00004922"/>
    </source>
</evidence>
<dbReference type="HOGENOM" id="CLU_367808_0_0_1"/>
<dbReference type="Gene3D" id="3.40.50.11380">
    <property type="match status" value="1"/>
</dbReference>
<dbReference type="Pfam" id="PF13844">
    <property type="entry name" value="Glyco_transf_41"/>
    <property type="match status" value="2"/>
</dbReference>
<feature type="repeat" description="TPR" evidence="8">
    <location>
        <begin position="220"/>
        <end position="253"/>
    </location>
</feature>
<evidence type="ECO:0000256" key="6">
    <source>
        <dbReference type="ARBA" id="ARBA00022737"/>
    </source>
</evidence>
<dbReference type="SUPFAM" id="SSF48452">
    <property type="entry name" value="TPR-like"/>
    <property type="match status" value="1"/>
</dbReference>
<dbReference type="EMBL" id="JH992981">
    <property type="protein sequence ID" value="EKX49771.1"/>
    <property type="molecule type" value="Genomic_DNA"/>
</dbReference>
<evidence type="ECO:0000256" key="2">
    <source>
        <dbReference type="ARBA" id="ARBA00005386"/>
    </source>
</evidence>
<evidence type="ECO:0000259" key="9">
    <source>
        <dbReference type="Pfam" id="PF13844"/>
    </source>
</evidence>
<dbReference type="SMART" id="SM00028">
    <property type="entry name" value="TPR"/>
    <property type="match status" value="3"/>
</dbReference>
<evidence type="ECO:0000313" key="12">
    <source>
        <dbReference type="Proteomes" id="UP000011087"/>
    </source>
</evidence>
<dbReference type="InterPro" id="IPR029489">
    <property type="entry name" value="OGT/SEC/SPY_C"/>
</dbReference>
<feature type="domain" description="O-GlcNAc transferase C-terminal" evidence="9">
    <location>
        <begin position="610"/>
        <end position="731"/>
    </location>
</feature>
<accession>L1JMH1</accession>
<dbReference type="Gene3D" id="1.25.40.10">
    <property type="entry name" value="Tetratricopeptide repeat domain"/>
    <property type="match status" value="1"/>
</dbReference>
<evidence type="ECO:0000256" key="8">
    <source>
        <dbReference type="PROSITE-ProRule" id="PRU00339"/>
    </source>
</evidence>
<comment type="pathway">
    <text evidence="1">Protein modification; protein glycosylation.</text>
</comment>
<dbReference type="Gene3D" id="3.40.50.2000">
    <property type="entry name" value="Glycogen Phosphorylase B"/>
    <property type="match status" value="1"/>
</dbReference>
<evidence type="ECO:0000256" key="4">
    <source>
        <dbReference type="ARBA" id="ARBA00022676"/>
    </source>
</evidence>
<comment type="similarity">
    <text evidence="2">Belongs to the glycosyltransferase 41 family. O-GlcNAc transferase subfamily.</text>
</comment>
<dbReference type="GO" id="GO:0006493">
    <property type="term" value="P:protein O-linked glycosylation"/>
    <property type="evidence" value="ECO:0007669"/>
    <property type="project" value="InterPro"/>
</dbReference>
<dbReference type="InterPro" id="IPR019734">
    <property type="entry name" value="TPR_rpt"/>
</dbReference>
<keyword evidence="6" id="KW-0677">Repeat</keyword>
<dbReference type="PaxDb" id="55529-EKX49771"/>
<dbReference type="InterPro" id="IPR037919">
    <property type="entry name" value="OGT"/>
</dbReference>
<evidence type="ECO:0000313" key="10">
    <source>
        <dbReference type="EMBL" id="EKX49771.1"/>
    </source>
</evidence>
<sequence>MKQKEPWRLEKWQMRTREAIFTILLICCECQTPGCAVAHEVREMIRHMCSGVDHIIDMRQRKRTYLMCLRWDPFDVEIRMSLGMLAHSQGWYDEAKWLFESTLKLPVNSAAQHDAHNFLGVMHETSFNDPGQARQHFEAALTVNPMSSQAHHNLANLYWRTWRREEAFVHYRKALHIEPHNTFFVYGLASAMLQSDESRESLENAKMLFLKAITLSPNFADAYRGLGHALRDLGFYEEASRAYQKSYQMFSHLKGEQRILRAHQIEAKLLHFSALLAICDLHSIETILADVKASLGHYLAGPDEVSSHKDAISYYLDVHPLNVNLYDIAHIVDPLVLLQIARRRGYALTKLVKSTILYQQIDSSNTFQRNVKLKNVFKVAMLSSRFDGDHYITHAIITLLKACKPALLNDIVIEFHVISSARVTPTKERTLVMEKLKNESNSFIYAYSMSWHQIALHINSLNCHLYLDLDGYTRGAMTEVSVLQASPLQAHWFGNYSSDFGGYSWGDAMPTRRDSRVVDCEILIPKMNRSKIIFANFNSLYKIDPALVNVWKSALFSSNDKSWQLWITNRPKKAAENLKNHLTDSKNELRQWSESEDESLSHQFFTSQEKEKFSDELILVTDLQSAKDHIRVKSCADIFLDSFRLGSHSTAADALAAGLVLVTLPHIGALSRVASSLLAASGASATIVRTSQEYHDLLQVWTRRTVLGVRYMRKRLSRRVYRSDIWRHEQWAKKWISLIRMWWDAYVALSCEWQLVAS</sequence>
<dbReference type="Pfam" id="PF13374">
    <property type="entry name" value="TPR_10"/>
    <property type="match status" value="1"/>
</dbReference>
<dbReference type="InterPro" id="IPR011990">
    <property type="entry name" value="TPR-like_helical_dom_sf"/>
</dbReference>
<name>L1JMH1_GUITC</name>
<evidence type="ECO:0000256" key="7">
    <source>
        <dbReference type="ARBA" id="ARBA00022803"/>
    </source>
</evidence>
<proteinExistence type="inferred from homology"/>
<feature type="domain" description="O-GlcNAc transferase C-terminal" evidence="9">
    <location>
        <begin position="318"/>
        <end position="497"/>
    </location>
</feature>
<organism evidence="10">
    <name type="scientific">Guillardia theta (strain CCMP2712)</name>
    <name type="common">Cryptophyte</name>
    <dbReference type="NCBI Taxonomy" id="905079"/>
    <lineage>
        <taxon>Eukaryota</taxon>
        <taxon>Cryptophyceae</taxon>
        <taxon>Pyrenomonadales</taxon>
        <taxon>Geminigeraceae</taxon>
        <taxon>Guillardia</taxon>
    </lineage>
</organism>
<dbReference type="PANTHER" id="PTHR44366:SF1">
    <property type="entry name" value="UDP-N-ACETYLGLUCOSAMINE--PEPTIDE N-ACETYLGLUCOSAMINYLTRANSFERASE 110 KDA SUBUNIT"/>
    <property type="match status" value="1"/>
</dbReference>
<dbReference type="PANTHER" id="PTHR44366">
    <property type="entry name" value="UDP-N-ACETYLGLUCOSAMINE--PEPTIDE N-ACETYLGLUCOSAMINYLTRANSFERASE 110 KDA SUBUNIT"/>
    <property type="match status" value="1"/>
</dbReference>
<evidence type="ECO:0000313" key="11">
    <source>
        <dbReference type="EnsemblProtists" id="EKX49771"/>
    </source>
</evidence>
<keyword evidence="12" id="KW-1185">Reference proteome</keyword>
<dbReference type="Proteomes" id="UP000011087">
    <property type="component" value="Unassembled WGS sequence"/>
</dbReference>
<dbReference type="AlphaFoldDB" id="L1JMH1"/>
<gene>
    <name evidence="10" type="ORF">GUITHDRAFT_162101</name>
</gene>
<reference evidence="10 12" key="1">
    <citation type="journal article" date="2012" name="Nature">
        <title>Algal genomes reveal evolutionary mosaicism and the fate of nucleomorphs.</title>
        <authorList>
            <consortium name="DOE Joint Genome Institute"/>
            <person name="Curtis B.A."/>
            <person name="Tanifuji G."/>
            <person name="Burki F."/>
            <person name="Gruber A."/>
            <person name="Irimia M."/>
            <person name="Maruyama S."/>
            <person name="Arias M.C."/>
            <person name="Ball S.G."/>
            <person name="Gile G.H."/>
            <person name="Hirakawa Y."/>
            <person name="Hopkins J.F."/>
            <person name="Kuo A."/>
            <person name="Rensing S.A."/>
            <person name="Schmutz J."/>
            <person name="Symeonidi A."/>
            <person name="Elias M."/>
            <person name="Eveleigh R.J."/>
            <person name="Herman E.K."/>
            <person name="Klute M.J."/>
            <person name="Nakayama T."/>
            <person name="Obornik M."/>
            <person name="Reyes-Prieto A."/>
            <person name="Armbrust E.V."/>
            <person name="Aves S.J."/>
            <person name="Beiko R.G."/>
            <person name="Coutinho P."/>
            <person name="Dacks J.B."/>
            <person name="Durnford D.G."/>
            <person name="Fast N.M."/>
            <person name="Green B.R."/>
            <person name="Grisdale C.J."/>
            <person name="Hempel F."/>
            <person name="Henrissat B."/>
            <person name="Hoppner M.P."/>
            <person name="Ishida K."/>
            <person name="Kim E."/>
            <person name="Koreny L."/>
            <person name="Kroth P.G."/>
            <person name="Liu Y."/>
            <person name="Malik S.B."/>
            <person name="Maier U.G."/>
            <person name="McRose D."/>
            <person name="Mock T."/>
            <person name="Neilson J.A."/>
            <person name="Onodera N.T."/>
            <person name="Poole A.M."/>
            <person name="Pritham E.J."/>
            <person name="Richards T.A."/>
            <person name="Rocap G."/>
            <person name="Roy S.W."/>
            <person name="Sarai C."/>
            <person name="Schaack S."/>
            <person name="Shirato S."/>
            <person name="Slamovits C.H."/>
            <person name="Spencer D.F."/>
            <person name="Suzuki S."/>
            <person name="Worden A.Z."/>
            <person name="Zauner S."/>
            <person name="Barry K."/>
            <person name="Bell C."/>
            <person name="Bharti A.K."/>
            <person name="Crow J.A."/>
            <person name="Grimwood J."/>
            <person name="Kramer R."/>
            <person name="Lindquist E."/>
            <person name="Lucas S."/>
            <person name="Salamov A."/>
            <person name="McFadden G.I."/>
            <person name="Lane C.E."/>
            <person name="Keeling P.J."/>
            <person name="Gray M.W."/>
            <person name="Grigoriev I.V."/>
            <person name="Archibald J.M."/>
        </authorList>
    </citation>
    <scope>NUCLEOTIDE SEQUENCE</scope>
    <source>
        <strain evidence="10 12">CCMP2712</strain>
    </source>
</reference>
<dbReference type="PROSITE" id="PS50005">
    <property type="entry name" value="TPR"/>
    <property type="match status" value="2"/>
</dbReference>
<dbReference type="GO" id="GO:0097363">
    <property type="term" value="F:protein O-acetylglucosaminyltransferase activity"/>
    <property type="evidence" value="ECO:0007669"/>
    <property type="project" value="UniProtKB-EC"/>
</dbReference>
<dbReference type="eggNOG" id="KOG4626">
    <property type="taxonomic scope" value="Eukaryota"/>
</dbReference>
<keyword evidence="7 8" id="KW-0802">TPR repeat</keyword>
<dbReference type="KEGG" id="gtt:GUITHDRAFT_162101"/>
<dbReference type="RefSeq" id="XP_005836751.1">
    <property type="nucleotide sequence ID" value="XM_005836694.1"/>
</dbReference>
<evidence type="ECO:0000256" key="5">
    <source>
        <dbReference type="ARBA" id="ARBA00022679"/>
    </source>
</evidence>
<keyword evidence="5" id="KW-0808">Transferase</keyword>
<reference evidence="12" key="2">
    <citation type="submission" date="2012-11" db="EMBL/GenBank/DDBJ databases">
        <authorList>
            <person name="Kuo A."/>
            <person name="Curtis B.A."/>
            <person name="Tanifuji G."/>
            <person name="Burki F."/>
            <person name="Gruber A."/>
            <person name="Irimia M."/>
            <person name="Maruyama S."/>
            <person name="Arias M.C."/>
            <person name="Ball S.G."/>
            <person name="Gile G.H."/>
            <person name="Hirakawa Y."/>
            <person name="Hopkins J.F."/>
            <person name="Rensing S.A."/>
            <person name="Schmutz J."/>
            <person name="Symeonidi A."/>
            <person name="Elias M."/>
            <person name="Eveleigh R.J."/>
            <person name="Herman E.K."/>
            <person name="Klute M.J."/>
            <person name="Nakayama T."/>
            <person name="Obornik M."/>
            <person name="Reyes-Prieto A."/>
            <person name="Armbrust E.V."/>
            <person name="Aves S.J."/>
            <person name="Beiko R.G."/>
            <person name="Coutinho P."/>
            <person name="Dacks J.B."/>
            <person name="Durnford D.G."/>
            <person name="Fast N.M."/>
            <person name="Green B.R."/>
            <person name="Grisdale C."/>
            <person name="Hempe F."/>
            <person name="Henrissat B."/>
            <person name="Hoppner M.P."/>
            <person name="Ishida K.-I."/>
            <person name="Kim E."/>
            <person name="Koreny L."/>
            <person name="Kroth P.G."/>
            <person name="Liu Y."/>
            <person name="Malik S.-B."/>
            <person name="Maier U.G."/>
            <person name="McRose D."/>
            <person name="Mock T."/>
            <person name="Neilson J.A."/>
            <person name="Onodera N.T."/>
            <person name="Poole A.M."/>
            <person name="Pritham E.J."/>
            <person name="Richards T.A."/>
            <person name="Rocap G."/>
            <person name="Roy S.W."/>
            <person name="Sarai C."/>
            <person name="Schaack S."/>
            <person name="Shirato S."/>
            <person name="Slamovits C.H."/>
            <person name="Spencer D.F."/>
            <person name="Suzuki S."/>
            <person name="Worden A.Z."/>
            <person name="Zauner S."/>
            <person name="Barry K."/>
            <person name="Bell C."/>
            <person name="Bharti A.K."/>
            <person name="Crow J.A."/>
            <person name="Grimwood J."/>
            <person name="Kramer R."/>
            <person name="Lindquist E."/>
            <person name="Lucas S."/>
            <person name="Salamov A."/>
            <person name="McFadden G.I."/>
            <person name="Lane C.E."/>
            <person name="Keeling P.J."/>
            <person name="Gray M.W."/>
            <person name="Grigoriev I.V."/>
            <person name="Archibald J.M."/>
        </authorList>
    </citation>
    <scope>NUCLEOTIDE SEQUENCE</scope>
    <source>
        <strain evidence="12">CCMP2712</strain>
    </source>
</reference>
<evidence type="ECO:0000256" key="3">
    <source>
        <dbReference type="ARBA" id="ARBA00011970"/>
    </source>
</evidence>
<dbReference type="GeneID" id="17306474"/>
<dbReference type="EnsemblProtists" id="EKX49771">
    <property type="protein sequence ID" value="EKX49771"/>
    <property type="gene ID" value="GUITHDRAFT_162101"/>
</dbReference>